<feature type="transmembrane region" description="Helical" evidence="1">
    <location>
        <begin position="15"/>
        <end position="36"/>
    </location>
</feature>
<feature type="transmembrane region" description="Helical" evidence="1">
    <location>
        <begin position="114"/>
        <end position="133"/>
    </location>
</feature>
<keyword evidence="3" id="KW-1185">Reference proteome</keyword>
<dbReference type="EMBL" id="JAVRFD010000012">
    <property type="protein sequence ID" value="MDT0545746.1"/>
    <property type="molecule type" value="Genomic_DNA"/>
</dbReference>
<dbReference type="Proteomes" id="UP001180754">
    <property type="component" value="Unassembled WGS sequence"/>
</dbReference>
<evidence type="ECO:0000256" key="1">
    <source>
        <dbReference type="SAM" id="Phobius"/>
    </source>
</evidence>
<sequence length="141" mass="15042">MADQVLERMPGRVRFALAGVWGQAVVNFFAGGSLLSELDSRLAHGRHVAEPGLVRGLAYFSMAVAVLLAVVGVCARKRFGWVWTVIVLVEMVAVVSTMVGLYCVWMGLIAVSQSALLIGLALPLAIGGALITGRGQDWFSR</sequence>
<gene>
    <name evidence="2" type="ORF">RND15_23975</name>
</gene>
<reference evidence="2" key="1">
    <citation type="submission" date="2024-05" db="EMBL/GenBank/DDBJ databases">
        <title>30 novel species of actinomycetes from the DSMZ collection.</title>
        <authorList>
            <person name="Nouioui I."/>
        </authorList>
    </citation>
    <scope>NUCLEOTIDE SEQUENCE</scope>
    <source>
        <strain evidence="2">DSM 41529</strain>
    </source>
</reference>
<accession>A0ABU2XIL6</accession>
<protein>
    <recommendedName>
        <fullName evidence="4">Integral membrane protein</fullName>
    </recommendedName>
</protein>
<feature type="transmembrane region" description="Helical" evidence="1">
    <location>
        <begin position="82"/>
        <end position="108"/>
    </location>
</feature>
<dbReference type="RefSeq" id="WP_311726238.1">
    <property type="nucleotide sequence ID" value="NZ_JAVRFD010000012.1"/>
</dbReference>
<organism evidence="2 3">
    <name type="scientific">Streptomyces lonegramiae</name>
    <dbReference type="NCBI Taxonomy" id="3075524"/>
    <lineage>
        <taxon>Bacteria</taxon>
        <taxon>Bacillati</taxon>
        <taxon>Actinomycetota</taxon>
        <taxon>Actinomycetes</taxon>
        <taxon>Kitasatosporales</taxon>
        <taxon>Streptomycetaceae</taxon>
        <taxon>Streptomyces</taxon>
    </lineage>
</organism>
<name>A0ABU2XIL6_9ACTN</name>
<feature type="transmembrane region" description="Helical" evidence="1">
    <location>
        <begin position="56"/>
        <end position="75"/>
    </location>
</feature>
<comment type="caution">
    <text evidence="2">The sequence shown here is derived from an EMBL/GenBank/DDBJ whole genome shotgun (WGS) entry which is preliminary data.</text>
</comment>
<keyword evidence="1" id="KW-0472">Membrane</keyword>
<keyword evidence="1" id="KW-0812">Transmembrane</keyword>
<evidence type="ECO:0000313" key="2">
    <source>
        <dbReference type="EMBL" id="MDT0545746.1"/>
    </source>
</evidence>
<evidence type="ECO:0008006" key="4">
    <source>
        <dbReference type="Google" id="ProtNLM"/>
    </source>
</evidence>
<proteinExistence type="predicted"/>
<keyword evidence="1" id="KW-1133">Transmembrane helix</keyword>
<evidence type="ECO:0000313" key="3">
    <source>
        <dbReference type="Proteomes" id="UP001180754"/>
    </source>
</evidence>